<name>A0A084QZ51_STAC4</name>
<dbReference type="HOGENOM" id="CLU_1679105_0_0_1"/>
<dbReference type="EMBL" id="KL659601">
    <property type="protein sequence ID" value="KFA69236.1"/>
    <property type="molecule type" value="Genomic_DNA"/>
</dbReference>
<gene>
    <name evidence="2" type="ORF">S40285_09821</name>
</gene>
<dbReference type="Proteomes" id="UP000028524">
    <property type="component" value="Unassembled WGS sequence"/>
</dbReference>
<evidence type="ECO:0000313" key="3">
    <source>
        <dbReference type="Proteomes" id="UP000028524"/>
    </source>
</evidence>
<keyword evidence="3" id="KW-1185">Reference proteome</keyword>
<dbReference type="InParanoid" id="A0A084QZ51"/>
<evidence type="ECO:0000256" key="1">
    <source>
        <dbReference type="SAM" id="MobiDB-lite"/>
    </source>
</evidence>
<evidence type="ECO:0000313" key="2">
    <source>
        <dbReference type="EMBL" id="KFA69236.1"/>
    </source>
</evidence>
<sequence>MTCQLLREQADGRMCARRTGQGPEVNCGTGAYWPNQSSTGHHHWHCDDTIGLAVALVGSRTNPTKHPDSLTVSSLLSALRFLGMVSHSHGQCNPPAEPGSWSKRAASSWQLNRGGCITLVPAGPQVRPPAERRRASSVADSPPLSRPSQARHMPNSP</sequence>
<protein>
    <submittedName>
        <fullName evidence="2">Uncharacterized protein</fullName>
    </submittedName>
</protein>
<organism evidence="2 3">
    <name type="scientific">Stachybotrys chlorohalonatus (strain IBT 40285)</name>
    <dbReference type="NCBI Taxonomy" id="1283841"/>
    <lineage>
        <taxon>Eukaryota</taxon>
        <taxon>Fungi</taxon>
        <taxon>Dikarya</taxon>
        <taxon>Ascomycota</taxon>
        <taxon>Pezizomycotina</taxon>
        <taxon>Sordariomycetes</taxon>
        <taxon>Hypocreomycetidae</taxon>
        <taxon>Hypocreales</taxon>
        <taxon>Stachybotryaceae</taxon>
        <taxon>Stachybotrys</taxon>
    </lineage>
</organism>
<reference evidence="2 3" key="1">
    <citation type="journal article" date="2014" name="BMC Genomics">
        <title>Comparative genome sequencing reveals chemotype-specific gene clusters in the toxigenic black mold Stachybotrys.</title>
        <authorList>
            <person name="Semeiks J."/>
            <person name="Borek D."/>
            <person name="Otwinowski Z."/>
            <person name="Grishin N.V."/>
        </authorList>
    </citation>
    <scope>NUCLEOTIDE SEQUENCE [LARGE SCALE GENOMIC DNA]</scope>
    <source>
        <strain evidence="2 3">IBT 40285</strain>
    </source>
</reference>
<dbReference type="AlphaFoldDB" id="A0A084QZ51"/>
<proteinExistence type="predicted"/>
<feature type="region of interest" description="Disordered" evidence="1">
    <location>
        <begin position="120"/>
        <end position="157"/>
    </location>
</feature>
<accession>A0A084QZ51</accession>